<keyword evidence="7" id="KW-0576">Peroxisome</keyword>
<feature type="repeat" description="TPR" evidence="8">
    <location>
        <begin position="526"/>
        <end position="559"/>
    </location>
</feature>
<dbReference type="SMART" id="SM00028">
    <property type="entry name" value="TPR"/>
    <property type="match status" value="5"/>
</dbReference>
<dbReference type="Proteomes" id="UP001061958">
    <property type="component" value="Unassembled WGS sequence"/>
</dbReference>
<dbReference type="InterPro" id="IPR019734">
    <property type="entry name" value="TPR_rpt"/>
</dbReference>
<keyword evidence="4" id="KW-0963">Cytoplasm</keyword>
<dbReference type="Pfam" id="PF13181">
    <property type="entry name" value="TPR_8"/>
    <property type="match status" value="1"/>
</dbReference>
<feature type="repeat" description="TPR" evidence="8">
    <location>
        <begin position="560"/>
        <end position="593"/>
    </location>
</feature>
<feature type="repeat" description="TPR" evidence="8">
    <location>
        <begin position="459"/>
        <end position="492"/>
    </location>
</feature>
<evidence type="ECO:0000256" key="9">
    <source>
        <dbReference type="SAM" id="MobiDB-lite"/>
    </source>
</evidence>
<keyword evidence="5" id="KW-0677">Repeat</keyword>
<dbReference type="GO" id="GO:0005778">
    <property type="term" value="C:peroxisomal membrane"/>
    <property type="evidence" value="ECO:0007669"/>
    <property type="project" value="TreeGrafter"/>
</dbReference>
<dbReference type="PROSITE" id="PS50005">
    <property type="entry name" value="TPR"/>
    <property type="match status" value="4"/>
</dbReference>
<accession>A0A9C7PQS1</accession>
<comment type="caution">
    <text evidence="10">The sequence shown here is derived from an EMBL/GenBank/DDBJ whole genome shotgun (WGS) entry which is preliminary data.</text>
</comment>
<reference evidence="10" key="2">
    <citation type="submission" date="2022-01" db="EMBL/GenBank/DDBJ databases">
        <authorList>
            <person name="Hirooka S."/>
            <person name="Miyagishima S.Y."/>
        </authorList>
    </citation>
    <scope>NUCLEOTIDE SEQUENCE</scope>
    <source>
        <strain evidence="10">NBRC 102759</strain>
    </source>
</reference>
<dbReference type="InterPro" id="IPR013105">
    <property type="entry name" value="TPR_2"/>
</dbReference>
<dbReference type="PANTHER" id="PTHR10130">
    <property type="entry name" value="PEROXISOMAL TARGETING SIGNAL 1 RECEPTOR PEX5"/>
    <property type="match status" value="1"/>
</dbReference>
<dbReference type="GO" id="GO:0016560">
    <property type="term" value="P:protein import into peroxisome matrix, docking"/>
    <property type="evidence" value="ECO:0007669"/>
    <property type="project" value="TreeGrafter"/>
</dbReference>
<dbReference type="AlphaFoldDB" id="A0A9C7PQS1"/>
<evidence type="ECO:0000313" key="11">
    <source>
        <dbReference type="Proteomes" id="UP001061958"/>
    </source>
</evidence>
<dbReference type="InterPro" id="IPR011990">
    <property type="entry name" value="TPR-like_helical_dom_sf"/>
</dbReference>
<evidence type="ECO:0000256" key="6">
    <source>
        <dbReference type="ARBA" id="ARBA00022803"/>
    </source>
</evidence>
<dbReference type="Pfam" id="PF13432">
    <property type="entry name" value="TPR_16"/>
    <property type="match status" value="1"/>
</dbReference>
<protein>
    <recommendedName>
        <fullName evidence="12">Peroxin-5</fullName>
    </recommendedName>
</protein>
<comment type="similarity">
    <text evidence="3">Belongs to the peroxisomal targeting signal receptor family.</text>
</comment>
<keyword evidence="11" id="KW-1185">Reference proteome</keyword>
<dbReference type="PROSITE" id="PS50293">
    <property type="entry name" value="TPR_REGION"/>
    <property type="match status" value="1"/>
</dbReference>
<evidence type="ECO:0008006" key="12">
    <source>
        <dbReference type="Google" id="ProtNLM"/>
    </source>
</evidence>
<dbReference type="OrthoDB" id="10006023at2759"/>
<feature type="repeat" description="TPR" evidence="8">
    <location>
        <begin position="594"/>
        <end position="627"/>
    </location>
</feature>
<dbReference type="InterPro" id="IPR024111">
    <property type="entry name" value="PEX5/PEX5L"/>
</dbReference>
<feature type="compositionally biased region" description="Low complexity" evidence="9">
    <location>
        <begin position="22"/>
        <end position="31"/>
    </location>
</feature>
<dbReference type="Pfam" id="PF07719">
    <property type="entry name" value="TPR_2"/>
    <property type="match status" value="1"/>
</dbReference>
<keyword evidence="6 8" id="KW-0802">TPR repeat</keyword>
<dbReference type="GO" id="GO:0005052">
    <property type="term" value="F:peroxisome matrix targeting signal-1 binding"/>
    <property type="evidence" value="ECO:0007669"/>
    <property type="project" value="TreeGrafter"/>
</dbReference>
<dbReference type="SUPFAM" id="SSF48452">
    <property type="entry name" value="TPR-like"/>
    <property type="match status" value="1"/>
</dbReference>
<evidence type="ECO:0000256" key="5">
    <source>
        <dbReference type="ARBA" id="ARBA00022737"/>
    </source>
</evidence>
<reference evidence="10" key="1">
    <citation type="journal article" date="2022" name="Proc. Natl. Acad. Sci. U.S.A.">
        <title>Life cycle and functional genomics of the unicellular red alga Galdieria for elucidating algal and plant evolution and industrial use.</title>
        <authorList>
            <person name="Hirooka S."/>
            <person name="Itabashi T."/>
            <person name="Ichinose T.M."/>
            <person name="Onuma R."/>
            <person name="Fujiwara T."/>
            <person name="Yamashita S."/>
            <person name="Jong L.W."/>
            <person name="Tomita R."/>
            <person name="Iwane A.H."/>
            <person name="Miyagishima S.Y."/>
        </authorList>
    </citation>
    <scope>NUCLEOTIDE SEQUENCE</scope>
    <source>
        <strain evidence="10">NBRC 102759</strain>
    </source>
</reference>
<sequence length="691" mass="77702">MSAWRDLVGAGAACAPDDQQGAASSSSAAASRNPLGRLTDSILGESRERNTYIQAPEHWRGQEEALLFGDQQQAPQQTVPYRQPPIPHPYALPGQPSHHFGFASPPPAGFMNQSRGGDFVNDFLHEQQNSVYSSRPNMIPQVPGPMGYASSWTRPSYDSASLFSWIPEYDRQAGGSSQSALPPSSKVVTNPNEEEILERAFASSSQPTSSYWPSVQSLVKDYAASTVTQQGFQQDIRKEGRSSGLALELDTLRKRSEEMARTYFPGASESFIQEQVNEFLQSLRENSDWVSSYHQESSFDQGASTWHEEFSKLHLDTQNTSEEWAKELVKEEHATWAEEFQQDSSSLPWQEEYLEKENFEDTFEDDLRAYLGRDPNELEYEFTEENPYLGNPNAMAEGERLYAEGDLRNAMLAFEAAVRAEPSNAKCWFLLGRTHTEMDQDNPAIICLRRSIEVGGEVADALLELGVSYTNELNHSQALAYLKRWLETQPKYQAFSHQQPSDDAVTAHAYLVEQFRAASVAYPQDINLYIVLGVLHNLSRDYELAVEAFGKAIQLQPNDHRLWNKLGATLANSYQSREALSAYRRAVDLKPSYVRAWVNVGTSYANQGIYEQACRYYLKALQMNPRINHVWNYLRTSLIAMGRNDLLVLTDQYDPQVLMQAMDADLSAAWQSSSNKDGGEISHHASTMPVA</sequence>
<name>A0A9C7PQS1_9RHOD</name>
<gene>
    <name evidence="10" type="ORF">GpartN1_g714.t1</name>
</gene>
<evidence type="ECO:0000256" key="8">
    <source>
        <dbReference type="PROSITE-ProRule" id="PRU00339"/>
    </source>
</evidence>
<evidence type="ECO:0000256" key="2">
    <source>
        <dbReference type="ARBA" id="ARBA00004496"/>
    </source>
</evidence>
<dbReference type="EMBL" id="BQMJ01000005">
    <property type="protein sequence ID" value="GJQ08923.1"/>
    <property type="molecule type" value="Genomic_DNA"/>
</dbReference>
<evidence type="ECO:0000256" key="4">
    <source>
        <dbReference type="ARBA" id="ARBA00022490"/>
    </source>
</evidence>
<dbReference type="Gene3D" id="1.25.40.10">
    <property type="entry name" value="Tetratricopeptide repeat domain"/>
    <property type="match status" value="1"/>
</dbReference>
<dbReference type="GO" id="GO:0005829">
    <property type="term" value="C:cytosol"/>
    <property type="evidence" value="ECO:0007669"/>
    <property type="project" value="TreeGrafter"/>
</dbReference>
<evidence type="ECO:0000313" key="10">
    <source>
        <dbReference type="EMBL" id="GJQ08923.1"/>
    </source>
</evidence>
<evidence type="ECO:0000256" key="7">
    <source>
        <dbReference type="ARBA" id="ARBA00023140"/>
    </source>
</evidence>
<comment type="subcellular location">
    <subcellularLocation>
        <location evidence="2">Cytoplasm</location>
    </subcellularLocation>
    <subcellularLocation>
        <location evidence="1">Peroxisome</location>
    </subcellularLocation>
</comment>
<feature type="region of interest" description="Disordered" evidence="9">
    <location>
        <begin position="1"/>
        <end position="50"/>
    </location>
</feature>
<dbReference type="PANTHER" id="PTHR10130:SF0">
    <property type="entry name" value="GH08708P"/>
    <property type="match status" value="1"/>
</dbReference>
<evidence type="ECO:0000256" key="3">
    <source>
        <dbReference type="ARBA" id="ARBA00005348"/>
    </source>
</evidence>
<evidence type="ECO:0000256" key="1">
    <source>
        <dbReference type="ARBA" id="ARBA00004275"/>
    </source>
</evidence>
<organism evidence="10 11">
    <name type="scientific">Galdieria partita</name>
    <dbReference type="NCBI Taxonomy" id="83374"/>
    <lineage>
        <taxon>Eukaryota</taxon>
        <taxon>Rhodophyta</taxon>
        <taxon>Bangiophyceae</taxon>
        <taxon>Galdieriales</taxon>
        <taxon>Galdieriaceae</taxon>
        <taxon>Galdieria</taxon>
    </lineage>
</organism>
<proteinExistence type="inferred from homology"/>